<dbReference type="InterPro" id="IPR036136">
    <property type="entry name" value="Nit/Sulf_reduc_fer-like_dom_sf"/>
</dbReference>
<evidence type="ECO:0000256" key="1">
    <source>
        <dbReference type="ARBA" id="ARBA00022485"/>
    </source>
</evidence>
<dbReference type="GO" id="GO:0016491">
    <property type="term" value="F:oxidoreductase activity"/>
    <property type="evidence" value="ECO:0007669"/>
    <property type="project" value="UniProtKB-KW"/>
</dbReference>
<evidence type="ECO:0000256" key="5">
    <source>
        <dbReference type="ARBA" id="ARBA00023004"/>
    </source>
</evidence>
<dbReference type="InterPro" id="IPR005117">
    <property type="entry name" value="NiRdtase/SiRdtase_haem-b_fer"/>
</dbReference>
<proteinExistence type="predicted"/>
<accession>A0A0F5FG08</accession>
<reference evidence="8 9" key="1">
    <citation type="submission" date="2015-03" db="EMBL/GenBank/DDBJ databases">
        <authorList>
            <person name="Hassan Y.I."/>
            <person name="Lepp D."/>
            <person name="Li X.-Z."/>
            <person name="Zhou T."/>
        </authorList>
    </citation>
    <scope>NUCLEOTIDE SEQUENCE [LARGE SCALE GENOMIC DNA]</scope>
    <source>
        <strain evidence="8 9">BD-c194</strain>
    </source>
</reference>
<protein>
    <recommendedName>
        <fullName evidence="7">Nitrite/Sulfite reductase ferredoxin-like domain-containing protein</fullName>
    </recommendedName>
</protein>
<dbReference type="AlphaFoldDB" id="A0A0F5FG08"/>
<dbReference type="GO" id="GO:0051539">
    <property type="term" value="F:4 iron, 4 sulfur cluster binding"/>
    <property type="evidence" value="ECO:0007669"/>
    <property type="project" value="UniProtKB-KW"/>
</dbReference>
<dbReference type="InterPro" id="IPR051329">
    <property type="entry name" value="NIR_SIR_4Fe-4S"/>
</dbReference>
<dbReference type="InterPro" id="IPR045854">
    <property type="entry name" value="NO2/SO3_Rdtase_4Fe4S_sf"/>
</dbReference>
<name>A0A0F5FG08_9HYPH</name>
<comment type="caution">
    <text evidence="8">The sequence shown here is derived from an EMBL/GenBank/DDBJ whole genome shotgun (WGS) entry which is preliminary data.</text>
</comment>
<keyword evidence="2" id="KW-0349">Heme</keyword>
<evidence type="ECO:0000256" key="4">
    <source>
        <dbReference type="ARBA" id="ARBA00023002"/>
    </source>
</evidence>
<dbReference type="PANTHER" id="PTHR32439">
    <property type="entry name" value="FERREDOXIN--NITRITE REDUCTASE, CHLOROPLASTIC"/>
    <property type="match status" value="1"/>
</dbReference>
<keyword evidence="3" id="KW-0479">Metal-binding</keyword>
<dbReference type="Proteomes" id="UP000033632">
    <property type="component" value="Unassembled WGS sequence"/>
</dbReference>
<dbReference type="STRING" id="443610.VE25_19470"/>
<keyword evidence="9" id="KW-1185">Reference proteome</keyword>
<evidence type="ECO:0000256" key="6">
    <source>
        <dbReference type="ARBA" id="ARBA00023014"/>
    </source>
</evidence>
<evidence type="ECO:0000259" key="7">
    <source>
        <dbReference type="Pfam" id="PF03460"/>
    </source>
</evidence>
<feature type="domain" description="Nitrite/Sulfite reductase ferredoxin-like" evidence="7">
    <location>
        <begin position="97"/>
        <end position="159"/>
    </location>
</feature>
<dbReference type="OrthoDB" id="7459360at2"/>
<evidence type="ECO:0000256" key="3">
    <source>
        <dbReference type="ARBA" id="ARBA00022723"/>
    </source>
</evidence>
<dbReference type="Pfam" id="PF03460">
    <property type="entry name" value="NIR_SIR_ferr"/>
    <property type="match status" value="1"/>
</dbReference>
<keyword evidence="5" id="KW-0408">Iron</keyword>
<keyword evidence="1" id="KW-0004">4Fe-4S</keyword>
<dbReference type="Gene3D" id="3.90.480.10">
    <property type="entry name" value="Sulfite Reductase Hemoprotein,Domain 2"/>
    <property type="match status" value="1"/>
</dbReference>
<keyword evidence="4" id="KW-0560">Oxidoreductase</keyword>
<dbReference type="SUPFAM" id="SSF55124">
    <property type="entry name" value="Nitrite/Sulfite reductase N-terminal domain-like"/>
    <property type="match status" value="1"/>
</dbReference>
<evidence type="ECO:0000256" key="2">
    <source>
        <dbReference type="ARBA" id="ARBA00022617"/>
    </source>
</evidence>
<dbReference type="EMBL" id="JZEX01000178">
    <property type="protein sequence ID" value="KKB07117.1"/>
    <property type="molecule type" value="Genomic_DNA"/>
</dbReference>
<keyword evidence="6" id="KW-0411">Iron-sulfur</keyword>
<dbReference type="PANTHER" id="PTHR32439:SF9">
    <property type="entry name" value="BLR3264 PROTEIN"/>
    <property type="match status" value="1"/>
</dbReference>
<dbReference type="Gene3D" id="3.30.413.10">
    <property type="entry name" value="Sulfite Reductase Hemoprotein, domain 1"/>
    <property type="match status" value="1"/>
</dbReference>
<sequence length="297" mass="29543">RLPSPQGGGEPTTRLSPKVTVIVDGGSSLAGLSADIRVEAADGGWRVNAGDPLGEADAIAQVLAQLKAIAAQGPLARGRLARPVASAPTPTGTRRLADGTHALGLALPFGSIEAPALAALAEAADEAGAREVRLAPRRGLHLVGLAAEAVAPLRKRAEALGFVADPADPRLAIAACAGRDGCASGRIATRAIAAELVQIAPGLLDGSFTLHVSGCAKGCAHPRPAPLTLVGLRGGACGLVPAGSASAEPAASLAPQALPAGLAALEGLYRARERAQESAAEWLARLGPEGIAAALRE</sequence>
<evidence type="ECO:0000313" key="8">
    <source>
        <dbReference type="EMBL" id="KKB07117.1"/>
    </source>
</evidence>
<gene>
    <name evidence="8" type="ORF">VE25_19470</name>
</gene>
<feature type="non-terminal residue" evidence="8">
    <location>
        <position position="1"/>
    </location>
</feature>
<dbReference type="RefSeq" id="WP_046110340.1">
    <property type="nucleotide sequence ID" value="NZ_JZEX01000178.1"/>
</dbReference>
<dbReference type="GO" id="GO:0046872">
    <property type="term" value="F:metal ion binding"/>
    <property type="evidence" value="ECO:0007669"/>
    <property type="project" value="UniProtKB-KW"/>
</dbReference>
<organism evidence="8 9">
    <name type="scientific">Devosia geojensis</name>
    <dbReference type="NCBI Taxonomy" id="443610"/>
    <lineage>
        <taxon>Bacteria</taxon>
        <taxon>Pseudomonadati</taxon>
        <taxon>Pseudomonadota</taxon>
        <taxon>Alphaproteobacteria</taxon>
        <taxon>Hyphomicrobiales</taxon>
        <taxon>Devosiaceae</taxon>
        <taxon>Devosia</taxon>
    </lineage>
</organism>
<dbReference type="SUPFAM" id="SSF56014">
    <property type="entry name" value="Nitrite and sulphite reductase 4Fe-4S domain-like"/>
    <property type="match status" value="1"/>
</dbReference>
<evidence type="ECO:0000313" key="9">
    <source>
        <dbReference type="Proteomes" id="UP000033632"/>
    </source>
</evidence>
<dbReference type="PATRIC" id="fig|443610.3.peg.2213"/>